<dbReference type="Proteomes" id="UP000266426">
    <property type="component" value="Unassembled WGS sequence"/>
</dbReference>
<organism evidence="1 2">
    <name type="scientific">Candidatus Auribacter fodinae</name>
    <dbReference type="NCBI Taxonomy" id="2093366"/>
    <lineage>
        <taxon>Bacteria</taxon>
        <taxon>Pseudomonadati</taxon>
        <taxon>Candidatus Auribacterota</taxon>
        <taxon>Candidatus Auribacteria</taxon>
        <taxon>Candidatus Auribacterales</taxon>
        <taxon>Candidatus Auribacteraceae</taxon>
        <taxon>Candidatus Auribacter</taxon>
    </lineage>
</organism>
<name>A0A3A4RCB1_9BACT</name>
<sequence length="109" mass="12146">MEGSLMKKALSITVLISIFFANAALYSYMTGTKGTVDSIKKSDYRLTVKYVTNNRQNIFSYATYYADDNTIVYKNGRATDFNSLSRGDIIEVRLSGSSTVAVITVLESW</sequence>
<proteinExistence type="predicted"/>
<comment type="caution">
    <text evidence="1">The sequence shown here is derived from an EMBL/GenBank/DDBJ whole genome shotgun (WGS) entry which is preliminary data.</text>
</comment>
<evidence type="ECO:0000313" key="2">
    <source>
        <dbReference type="Proteomes" id="UP000266426"/>
    </source>
</evidence>
<protein>
    <recommendedName>
        <fullName evidence="3">DUF5666 domain-containing protein</fullName>
    </recommendedName>
</protein>
<evidence type="ECO:0000313" key="1">
    <source>
        <dbReference type="EMBL" id="RJP59968.1"/>
    </source>
</evidence>
<dbReference type="EMBL" id="QZJZ01000038">
    <property type="protein sequence ID" value="RJP59968.1"/>
    <property type="molecule type" value="Genomic_DNA"/>
</dbReference>
<dbReference type="AlphaFoldDB" id="A0A3A4RCB1"/>
<reference evidence="1 2" key="1">
    <citation type="journal article" date="2017" name="ISME J.">
        <title>Energy and carbon metabolisms in a deep terrestrial subsurface fluid microbial community.</title>
        <authorList>
            <person name="Momper L."/>
            <person name="Jungbluth S.P."/>
            <person name="Lee M.D."/>
            <person name="Amend J.P."/>
        </authorList>
    </citation>
    <scope>NUCLEOTIDE SEQUENCE [LARGE SCALE GENOMIC DNA]</scope>
    <source>
        <strain evidence="1">SURF_26</strain>
    </source>
</reference>
<evidence type="ECO:0008006" key="3">
    <source>
        <dbReference type="Google" id="ProtNLM"/>
    </source>
</evidence>
<accession>A0A3A4RCB1</accession>
<gene>
    <name evidence="1" type="ORF">C4541_05030</name>
</gene>